<evidence type="ECO:0000313" key="7">
    <source>
        <dbReference type="Proteomes" id="UP001215151"/>
    </source>
</evidence>
<evidence type="ECO:0000259" key="5">
    <source>
        <dbReference type="PROSITE" id="PS50893"/>
    </source>
</evidence>
<feature type="compositionally biased region" description="Basic residues" evidence="3">
    <location>
        <begin position="168"/>
        <end position="177"/>
    </location>
</feature>
<dbReference type="SMART" id="SM00382">
    <property type="entry name" value="AAA"/>
    <property type="match status" value="1"/>
</dbReference>
<dbReference type="InterPro" id="IPR027417">
    <property type="entry name" value="P-loop_NTPase"/>
</dbReference>
<evidence type="ECO:0000256" key="2">
    <source>
        <dbReference type="ARBA" id="ARBA00022840"/>
    </source>
</evidence>
<keyword evidence="4" id="KW-0472">Membrane</keyword>
<dbReference type="GO" id="GO:0015421">
    <property type="term" value="F:ABC-type oligopeptide transporter activity"/>
    <property type="evidence" value="ECO:0007669"/>
    <property type="project" value="TreeGrafter"/>
</dbReference>
<dbReference type="EMBL" id="JAPEVG010000083">
    <property type="protein sequence ID" value="KAJ8487183.1"/>
    <property type="molecule type" value="Genomic_DNA"/>
</dbReference>
<dbReference type="GO" id="GO:0005524">
    <property type="term" value="F:ATP binding"/>
    <property type="evidence" value="ECO:0007669"/>
    <property type="project" value="UniProtKB-KW"/>
</dbReference>
<evidence type="ECO:0000313" key="6">
    <source>
        <dbReference type="EMBL" id="KAJ8487183.1"/>
    </source>
</evidence>
<dbReference type="GO" id="GO:0016887">
    <property type="term" value="F:ATP hydrolysis activity"/>
    <property type="evidence" value="ECO:0007669"/>
    <property type="project" value="InterPro"/>
</dbReference>
<gene>
    <name evidence="6" type="ORF">ONZ51_g4325</name>
</gene>
<feature type="domain" description="ABC transporter" evidence="5">
    <location>
        <begin position="431"/>
        <end position="711"/>
    </location>
</feature>
<evidence type="ECO:0000256" key="4">
    <source>
        <dbReference type="SAM" id="Phobius"/>
    </source>
</evidence>
<protein>
    <recommendedName>
        <fullName evidence="5">ABC transporter domain-containing protein</fullName>
    </recommendedName>
</protein>
<name>A0AAD7TW08_9APHY</name>
<dbReference type="PROSITE" id="PS00211">
    <property type="entry name" value="ABC_TRANSPORTER_1"/>
    <property type="match status" value="1"/>
</dbReference>
<feature type="region of interest" description="Disordered" evidence="3">
    <location>
        <begin position="168"/>
        <end position="193"/>
    </location>
</feature>
<dbReference type="InterPro" id="IPR039421">
    <property type="entry name" value="Type_1_exporter"/>
</dbReference>
<keyword evidence="7" id="KW-1185">Reference proteome</keyword>
<dbReference type="PROSITE" id="PS50893">
    <property type="entry name" value="ABC_TRANSPORTER_2"/>
    <property type="match status" value="1"/>
</dbReference>
<dbReference type="InterPro" id="IPR017871">
    <property type="entry name" value="ABC_transporter-like_CS"/>
</dbReference>
<keyword evidence="1" id="KW-0547">Nucleotide-binding</keyword>
<sequence length="717" mass="80751">MIFNKPTSSKKGTFDPHDRARVKHTRYGVWDVYEEKSSFASAVPGGSTFEKYAEVVQCMPYVWRTIKDIFSIPACSILLVIFFVMELTKAVVPALALWYQGQLLEIMQIAIDTRTVDKDRLLHICTARIACTIASRLLSTLNARVEHSLLWRIRKFYDAHLFRARARSTSRRSRRRPSSASSTTSRSRPRSCPPVPWETLNMIIGFVRAGMQASTQVFVLAQALSTQRDGWLLAALTMSAKTFHWLADTGLLKGRAQAWAATTTNPAYLKIHGWLRVMNNPVHRKEIVAGNLAEFAVSEYETASQSVGDADSAFRQWQLFGSVRNRFSIWSLFRDSLDELPQIFFTLRAVQYPANMPVSLASLQMVQETTRTFTYNMFELIHSTQSFASQLEQLRKLYEVAHVPNKVADGTVSFPEDSAQVRSGFALEFRYQIMNVSFKYPGAENYALKNISFRLLPGQLCVIVGANGSGKSTILKLIVRLYDPEEGQILLDGHDIRTLKLRDLRQAISVLFQDYTHFPLSIRDNIAIGDPSAADNDEHVRRAARLGGAEGFIEKLPDGFDTYLDRPVRDLYAGMPEGTTTLFGRKVDYSALRLAGGMKPSETSALSGGQMQRLAVARTFMRSVVPEDPKVGLLLFDEPSASLDPVAEHDLFNRLRELRGNKTMLFSSHRFGNLTRHADLILYMNESVIVESGTHEQLLKEDGGYANIWNLQAQAFL</sequence>
<accession>A0AAD7TW08</accession>
<reference evidence="6" key="1">
    <citation type="submission" date="2022-11" db="EMBL/GenBank/DDBJ databases">
        <title>Genome Sequence of Cubamyces cubensis.</title>
        <authorList>
            <person name="Buettner E."/>
        </authorList>
    </citation>
    <scope>NUCLEOTIDE SEQUENCE</scope>
    <source>
        <strain evidence="6">MPL-01</strain>
    </source>
</reference>
<dbReference type="SUPFAM" id="SSF52540">
    <property type="entry name" value="P-loop containing nucleoside triphosphate hydrolases"/>
    <property type="match status" value="1"/>
</dbReference>
<proteinExistence type="predicted"/>
<dbReference type="PANTHER" id="PTHR43394">
    <property type="entry name" value="ATP-DEPENDENT PERMEASE MDL1, MITOCHONDRIAL"/>
    <property type="match status" value="1"/>
</dbReference>
<keyword evidence="4" id="KW-0812">Transmembrane</keyword>
<organism evidence="6 7">
    <name type="scientific">Trametes cubensis</name>
    <dbReference type="NCBI Taxonomy" id="1111947"/>
    <lineage>
        <taxon>Eukaryota</taxon>
        <taxon>Fungi</taxon>
        <taxon>Dikarya</taxon>
        <taxon>Basidiomycota</taxon>
        <taxon>Agaricomycotina</taxon>
        <taxon>Agaricomycetes</taxon>
        <taxon>Polyporales</taxon>
        <taxon>Polyporaceae</taxon>
        <taxon>Trametes</taxon>
    </lineage>
</organism>
<dbReference type="Pfam" id="PF00005">
    <property type="entry name" value="ABC_tran"/>
    <property type="match status" value="1"/>
</dbReference>
<comment type="caution">
    <text evidence="6">The sequence shown here is derived from an EMBL/GenBank/DDBJ whole genome shotgun (WGS) entry which is preliminary data.</text>
</comment>
<dbReference type="Proteomes" id="UP001215151">
    <property type="component" value="Unassembled WGS sequence"/>
</dbReference>
<dbReference type="InterPro" id="IPR003593">
    <property type="entry name" value="AAA+_ATPase"/>
</dbReference>
<evidence type="ECO:0000256" key="1">
    <source>
        <dbReference type="ARBA" id="ARBA00022741"/>
    </source>
</evidence>
<feature type="transmembrane region" description="Helical" evidence="4">
    <location>
        <begin position="69"/>
        <end position="99"/>
    </location>
</feature>
<evidence type="ECO:0000256" key="3">
    <source>
        <dbReference type="SAM" id="MobiDB-lite"/>
    </source>
</evidence>
<keyword evidence="4" id="KW-1133">Transmembrane helix</keyword>
<keyword evidence="2" id="KW-0067">ATP-binding</keyword>
<dbReference type="AlphaFoldDB" id="A0AAD7TW08"/>
<dbReference type="InterPro" id="IPR003439">
    <property type="entry name" value="ABC_transporter-like_ATP-bd"/>
</dbReference>
<dbReference type="Gene3D" id="3.40.50.300">
    <property type="entry name" value="P-loop containing nucleotide triphosphate hydrolases"/>
    <property type="match status" value="1"/>
</dbReference>
<dbReference type="PANTHER" id="PTHR43394:SF1">
    <property type="entry name" value="ATP-BINDING CASSETTE SUB-FAMILY B MEMBER 10, MITOCHONDRIAL"/>
    <property type="match status" value="1"/>
</dbReference>